<feature type="transmembrane region" description="Helical" evidence="7">
    <location>
        <begin position="362"/>
        <end position="383"/>
    </location>
</feature>
<keyword evidence="4 7" id="KW-0472">Membrane</keyword>
<evidence type="ECO:0000256" key="3">
    <source>
        <dbReference type="ARBA" id="ARBA00022989"/>
    </source>
</evidence>
<evidence type="ECO:0000256" key="2">
    <source>
        <dbReference type="ARBA" id="ARBA00022692"/>
    </source>
</evidence>
<keyword evidence="3 7" id="KW-1133">Transmembrane helix</keyword>
<keyword evidence="2 7" id="KW-0812">Transmembrane</keyword>
<feature type="region of interest" description="Disordered" evidence="6">
    <location>
        <begin position="624"/>
        <end position="643"/>
    </location>
</feature>
<comment type="subcellular location">
    <subcellularLocation>
        <location evidence="1">Membrane</location>
    </subcellularLocation>
</comment>
<feature type="compositionally biased region" description="Gly residues" evidence="6">
    <location>
        <begin position="633"/>
        <end position="643"/>
    </location>
</feature>
<protein>
    <recommendedName>
        <fullName evidence="8">Mechanosensitive ion channel MscS domain-containing protein</fullName>
    </recommendedName>
</protein>
<keyword evidence="5" id="KW-0175">Coiled coil</keyword>
<evidence type="ECO:0000313" key="10">
    <source>
        <dbReference type="Proteomes" id="UP001162891"/>
    </source>
</evidence>
<evidence type="ECO:0000313" key="9">
    <source>
        <dbReference type="EMBL" id="BDG02957.1"/>
    </source>
</evidence>
<sequence>MLPRVSATRRVTLILLVLLLAGAGAGLFFTREREPREEAPGAPPAAGAGATPRSPPPQGGAAAPSTGAPAGRRQRLVDMRPLLTARQLSAFANTPEEQELSRQAERLADHALDLAFVVAIRDATENAPEQTPELKRLDETRAAAQAAQDAAQARVRELETKLAAAPERDREAVQDQLEVARAELELDKDELASAGDALQRAGGDPQARIRRLREVYDAAQKEPRPAVAAAPVAGPASSVVERFRAWSWHRDVHRQLSEARRDISERVERLAKRRVELTARMEREAAAREAAKASAARVASGAGADGAAGKEETVKALARYRDDQRRVAAVGRRLQDLQELADTYGAWMAVVAGHVRAALNRLLWGVLGLLALLSLGFVAGEVVDRFFRGVQREKLRVETLRTVARLAVNIITLLLALFVVFGVPGQATTVLGLAGAGLTVALKDFIVAFFGWFILMGRNGIRVGDWVEIKGVGGEVVEIGLFHTVLLETGSWNDAGHPTGRRVSFVNSFAIEGHYFNFSTSGQWMWDELRLLVPLGRDPYPVIDGVQKLVEHETEANAKLAETEWRKTASRYRVQTFSAVPGIHVVPTGNGIEVVVRYITRAHERHESRRRLYSAVLELMHGKRGGEAQTAGAGAGTGTDPGR</sequence>
<evidence type="ECO:0000259" key="8">
    <source>
        <dbReference type="Pfam" id="PF00924"/>
    </source>
</evidence>
<gene>
    <name evidence="9" type="ORF">AMOR_19530</name>
</gene>
<evidence type="ECO:0000256" key="1">
    <source>
        <dbReference type="ARBA" id="ARBA00004370"/>
    </source>
</evidence>
<evidence type="ECO:0000256" key="5">
    <source>
        <dbReference type="SAM" id="Coils"/>
    </source>
</evidence>
<dbReference type="InterPro" id="IPR010920">
    <property type="entry name" value="LSM_dom_sf"/>
</dbReference>
<dbReference type="InterPro" id="IPR006685">
    <property type="entry name" value="MscS_channel_2nd"/>
</dbReference>
<keyword evidence="10" id="KW-1185">Reference proteome</keyword>
<feature type="coiled-coil region" evidence="5">
    <location>
        <begin position="134"/>
        <end position="194"/>
    </location>
</feature>
<dbReference type="SUPFAM" id="SSF50182">
    <property type="entry name" value="Sm-like ribonucleoproteins"/>
    <property type="match status" value="1"/>
</dbReference>
<feature type="transmembrane region" description="Helical" evidence="7">
    <location>
        <begin position="403"/>
        <end position="424"/>
    </location>
</feature>
<dbReference type="InterPro" id="IPR023408">
    <property type="entry name" value="MscS_beta-dom_sf"/>
</dbReference>
<evidence type="ECO:0000256" key="7">
    <source>
        <dbReference type="SAM" id="Phobius"/>
    </source>
</evidence>
<feature type="transmembrane region" description="Helical" evidence="7">
    <location>
        <begin position="430"/>
        <end position="455"/>
    </location>
</feature>
<feature type="coiled-coil region" evidence="5">
    <location>
        <begin position="253"/>
        <end position="287"/>
    </location>
</feature>
<name>A0ABN6MPJ6_9BACT</name>
<feature type="domain" description="Mechanosensitive ion channel MscS" evidence="8">
    <location>
        <begin position="448"/>
        <end position="486"/>
    </location>
</feature>
<dbReference type="Pfam" id="PF00924">
    <property type="entry name" value="MS_channel_2nd"/>
    <property type="match status" value="1"/>
</dbReference>
<dbReference type="Proteomes" id="UP001162891">
    <property type="component" value="Chromosome"/>
</dbReference>
<evidence type="ECO:0000256" key="6">
    <source>
        <dbReference type="SAM" id="MobiDB-lite"/>
    </source>
</evidence>
<dbReference type="PANTHER" id="PTHR30566">
    <property type="entry name" value="YNAI-RELATED MECHANOSENSITIVE ION CHANNEL"/>
    <property type="match status" value="1"/>
</dbReference>
<dbReference type="PANTHER" id="PTHR30566:SF5">
    <property type="entry name" value="MECHANOSENSITIVE ION CHANNEL PROTEIN 1, MITOCHONDRIAL-RELATED"/>
    <property type="match status" value="1"/>
</dbReference>
<evidence type="ECO:0000256" key="4">
    <source>
        <dbReference type="ARBA" id="ARBA00023136"/>
    </source>
</evidence>
<feature type="compositionally biased region" description="Low complexity" evidence="6">
    <location>
        <begin position="59"/>
        <end position="71"/>
    </location>
</feature>
<dbReference type="Gene3D" id="2.30.30.60">
    <property type="match status" value="1"/>
</dbReference>
<dbReference type="EMBL" id="AP025591">
    <property type="protein sequence ID" value="BDG02957.1"/>
    <property type="molecule type" value="Genomic_DNA"/>
</dbReference>
<accession>A0ABN6MPJ6</accession>
<reference evidence="10" key="1">
    <citation type="journal article" date="2022" name="Int. J. Syst. Evol. Microbiol.">
        <title>Anaeromyxobacter oryzae sp. nov., Anaeromyxobacter diazotrophicus sp. nov. and Anaeromyxobacter paludicola sp. nov., isolated from paddy soils.</title>
        <authorList>
            <person name="Itoh H."/>
            <person name="Xu Z."/>
            <person name="Mise K."/>
            <person name="Masuda Y."/>
            <person name="Ushijima N."/>
            <person name="Hayakawa C."/>
            <person name="Shiratori Y."/>
            <person name="Senoo K."/>
        </authorList>
    </citation>
    <scope>NUCLEOTIDE SEQUENCE [LARGE SCALE GENOMIC DNA]</scope>
    <source>
        <strain evidence="10">Red232</strain>
    </source>
</reference>
<proteinExistence type="predicted"/>
<organism evidence="9 10">
    <name type="scientific">Anaeromyxobacter oryzae</name>
    <dbReference type="NCBI Taxonomy" id="2918170"/>
    <lineage>
        <taxon>Bacteria</taxon>
        <taxon>Pseudomonadati</taxon>
        <taxon>Myxococcota</taxon>
        <taxon>Myxococcia</taxon>
        <taxon>Myxococcales</taxon>
        <taxon>Cystobacterineae</taxon>
        <taxon>Anaeromyxobacteraceae</taxon>
        <taxon>Anaeromyxobacter</taxon>
    </lineage>
</organism>
<feature type="region of interest" description="Disordered" evidence="6">
    <location>
        <begin position="33"/>
        <end position="72"/>
    </location>
</feature>